<keyword evidence="9" id="KW-0732">Signal</keyword>
<protein>
    <submittedName>
        <fullName evidence="10">TolC family protein</fullName>
    </submittedName>
</protein>
<comment type="subcellular location">
    <subcellularLocation>
        <location evidence="1">Cell outer membrane</location>
    </subcellularLocation>
</comment>
<dbReference type="PANTHER" id="PTHR30026:SF20">
    <property type="entry name" value="OUTER MEMBRANE PROTEIN TOLC"/>
    <property type="match status" value="1"/>
</dbReference>
<keyword evidence="7" id="KW-0998">Cell outer membrane</keyword>
<dbReference type="RefSeq" id="WP_207847629.1">
    <property type="nucleotide sequence ID" value="NZ_JAFVMH010000018.1"/>
</dbReference>
<dbReference type="InterPro" id="IPR003423">
    <property type="entry name" value="OMP_efflux"/>
</dbReference>
<dbReference type="GO" id="GO:1990281">
    <property type="term" value="C:efflux pump complex"/>
    <property type="evidence" value="ECO:0007669"/>
    <property type="project" value="TreeGrafter"/>
</dbReference>
<evidence type="ECO:0000256" key="3">
    <source>
        <dbReference type="ARBA" id="ARBA00022448"/>
    </source>
</evidence>
<evidence type="ECO:0000256" key="1">
    <source>
        <dbReference type="ARBA" id="ARBA00004442"/>
    </source>
</evidence>
<dbReference type="GO" id="GO:0015562">
    <property type="term" value="F:efflux transmembrane transporter activity"/>
    <property type="evidence" value="ECO:0007669"/>
    <property type="project" value="InterPro"/>
</dbReference>
<feature type="compositionally biased region" description="Polar residues" evidence="8">
    <location>
        <begin position="38"/>
        <end position="47"/>
    </location>
</feature>
<dbReference type="Gene3D" id="1.20.1600.10">
    <property type="entry name" value="Outer membrane efflux proteins (OEP)"/>
    <property type="match status" value="1"/>
</dbReference>
<dbReference type="Pfam" id="PF02321">
    <property type="entry name" value="OEP"/>
    <property type="match status" value="2"/>
</dbReference>
<evidence type="ECO:0000256" key="2">
    <source>
        <dbReference type="ARBA" id="ARBA00007613"/>
    </source>
</evidence>
<evidence type="ECO:0000256" key="8">
    <source>
        <dbReference type="SAM" id="MobiDB-lite"/>
    </source>
</evidence>
<dbReference type="InterPro" id="IPR051906">
    <property type="entry name" value="TolC-like"/>
</dbReference>
<proteinExistence type="inferred from homology"/>
<sequence>MKTRPPTGAIRRVLAPLLVAGLAVQAGAVIASPPAQAQGWSTSVSVSPATPDTDTPAPAPVGHGGRGAFRDVVRTAWILDPARTELQTRRHSADARASAAGGWFAGGPVVSGSYMDDHFIGTNIGYTTYQGAVSVPLWLPGQGSATQHVAHEQASTLDEQLAVEHMALSIRVLDATAAVKIAADRVEAARALYADMQHLQGLITRAARVGEVANADMQQVRAATGNTQNALRLAQEEQANARATLESLCGNGVDAPDISFYDAPTLTLGRLSNTQDLIEQDPRVKAARGAVKVAEANLDLAKRSFMPNPEIGVDAIHEEQYQSPWDNRVGFHVSVPLPSDVRNVPIMTQARDQLGTATGQLEQARRMVRLELQRVRERVMAARSARATLADAATSLQRRADAEEKAWRVGEHALDVALRARQDAVRAQQAANVAQTEWHVAVLRLMIATGEDL</sequence>
<dbReference type="SUPFAM" id="SSF56954">
    <property type="entry name" value="Outer membrane efflux proteins (OEP)"/>
    <property type="match status" value="1"/>
</dbReference>
<dbReference type="PANTHER" id="PTHR30026">
    <property type="entry name" value="OUTER MEMBRANE PROTEIN TOLC"/>
    <property type="match status" value="1"/>
</dbReference>
<dbReference type="AlphaFoldDB" id="A0A939HLQ5"/>
<evidence type="ECO:0000256" key="7">
    <source>
        <dbReference type="ARBA" id="ARBA00023237"/>
    </source>
</evidence>
<evidence type="ECO:0000313" key="10">
    <source>
        <dbReference type="EMBL" id="MBO1326773.1"/>
    </source>
</evidence>
<comment type="similarity">
    <text evidence="2">Belongs to the outer membrane factor (OMF) (TC 1.B.17) family.</text>
</comment>
<accession>A0A939HLQ5</accession>
<evidence type="ECO:0000256" key="6">
    <source>
        <dbReference type="ARBA" id="ARBA00023136"/>
    </source>
</evidence>
<name>A0A939HLQ5_9PROT</name>
<dbReference type="EMBL" id="JAFVMH010000018">
    <property type="protein sequence ID" value="MBO1326773.1"/>
    <property type="molecule type" value="Genomic_DNA"/>
</dbReference>
<evidence type="ECO:0000256" key="9">
    <source>
        <dbReference type="SAM" id="SignalP"/>
    </source>
</evidence>
<evidence type="ECO:0000313" key="11">
    <source>
        <dbReference type="Proteomes" id="UP000664073"/>
    </source>
</evidence>
<reference evidence="10" key="1">
    <citation type="submission" date="2021-03" db="EMBL/GenBank/DDBJ databases">
        <title>The complete genome sequence of Acetobacter sp. TBRC 12339.</title>
        <authorList>
            <person name="Charoenyingcharoen P."/>
            <person name="Yukphan P."/>
        </authorList>
    </citation>
    <scope>NUCLEOTIDE SEQUENCE</scope>
    <source>
        <strain evidence="10">TBRC 12339</strain>
    </source>
</reference>
<organism evidence="10 11">
    <name type="scientific">Acetobacter garciniae</name>
    <dbReference type="NCBI Taxonomy" id="2817435"/>
    <lineage>
        <taxon>Bacteria</taxon>
        <taxon>Pseudomonadati</taxon>
        <taxon>Pseudomonadota</taxon>
        <taxon>Alphaproteobacteria</taxon>
        <taxon>Acetobacterales</taxon>
        <taxon>Acetobacteraceae</taxon>
        <taxon>Acetobacter</taxon>
    </lineage>
</organism>
<feature type="signal peptide" evidence="9">
    <location>
        <begin position="1"/>
        <end position="37"/>
    </location>
</feature>
<evidence type="ECO:0000256" key="4">
    <source>
        <dbReference type="ARBA" id="ARBA00022452"/>
    </source>
</evidence>
<keyword evidence="3" id="KW-0813">Transport</keyword>
<keyword evidence="4" id="KW-1134">Transmembrane beta strand</keyword>
<dbReference type="Proteomes" id="UP000664073">
    <property type="component" value="Unassembled WGS sequence"/>
</dbReference>
<dbReference type="GO" id="GO:0015288">
    <property type="term" value="F:porin activity"/>
    <property type="evidence" value="ECO:0007669"/>
    <property type="project" value="TreeGrafter"/>
</dbReference>
<dbReference type="GO" id="GO:0009279">
    <property type="term" value="C:cell outer membrane"/>
    <property type="evidence" value="ECO:0007669"/>
    <property type="project" value="UniProtKB-SubCell"/>
</dbReference>
<keyword evidence="5" id="KW-0812">Transmembrane</keyword>
<keyword evidence="11" id="KW-1185">Reference proteome</keyword>
<feature type="chain" id="PRO_5037185600" evidence="9">
    <location>
        <begin position="38"/>
        <end position="453"/>
    </location>
</feature>
<evidence type="ECO:0000256" key="5">
    <source>
        <dbReference type="ARBA" id="ARBA00022692"/>
    </source>
</evidence>
<keyword evidence="6" id="KW-0472">Membrane</keyword>
<gene>
    <name evidence="10" type="ORF">J2D77_16645</name>
</gene>
<feature type="region of interest" description="Disordered" evidence="8">
    <location>
        <begin position="37"/>
        <end position="66"/>
    </location>
</feature>
<comment type="caution">
    <text evidence="10">The sequence shown here is derived from an EMBL/GenBank/DDBJ whole genome shotgun (WGS) entry which is preliminary data.</text>
</comment>